<dbReference type="InterPro" id="IPR051923">
    <property type="entry name" value="Glycosyl_Hydrolase_39"/>
</dbReference>
<dbReference type="EMBL" id="CP063169">
    <property type="protein sequence ID" value="QOR71608.1"/>
    <property type="molecule type" value="Genomic_DNA"/>
</dbReference>
<keyword evidence="2" id="KW-1185">Reference proteome</keyword>
<dbReference type="RefSeq" id="WP_193498264.1">
    <property type="nucleotide sequence ID" value="NZ_CP063169.1"/>
</dbReference>
<organism evidence="1 2">
    <name type="scientific">Ruania alkalisoli</name>
    <dbReference type="NCBI Taxonomy" id="2779775"/>
    <lineage>
        <taxon>Bacteria</taxon>
        <taxon>Bacillati</taxon>
        <taxon>Actinomycetota</taxon>
        <taxon>Actinomycetes</taxon>
        <taxon>Micrococcales</taxon>
        <taxon>Ruaniaceae</taxon>
        <taxon>Ruania</taxon>
    </lineage>
</organism>
<dbReference type="SUPFAM" id="SSF49344">
    <property type="entry name" value="CBD9-like"/>
    <property type="match status" value="1"/>
</dbReference>
<dbReference type="Gene3D" id="2.60.40.1190">
    <property type="match status" value="1"/>
</dbReference>
<dbReference type="GO" id="GO:0004553">
    <property type="term" value="F:hydrolase activity, hydrolyzing O-glycosyl compounds"/>
    <property type="evidence" value="ECO:0007669"/>
    <property type="project" value="TreeGrafter"/>
</dbReference>
<dbReference type="KEGG" id="halt:IM660_04785"/>
<gene>
    <name evidence="1" type="ORF">IM660_04785</name>
</gene>
<dbReference type="PANTHER" id="PTHR12631">
    <property type="entry name" value="ALPHA-L-IDURONIDASE"/>
    <property type="match status" value="1"/>
</dbReference>
<dbReference type="AlphaFoldDB" id="A0A7M1SVN5"/>
<dbReference type="PANTHER" id="PTHR12631:SF10">
    <property type="entry name" value="BETA-XYLOSIDASE-LIKE PROTEIN-RELATED"/>
    <property type="match status" value="1"/>
</dbReference>
<sequence>MAPTAQAIAPDATATFTASPELTGVDRVRPGDRETDPAAVTTTVDGVQCWQMQNDPYVRYAYVDVADEVIPEDATRAVITVDYYDVGTGGFDIHYDSTSNPWTGSRNQQLTDTHTWRTTSFELNNINFANRSNGYDFRLNVKAAQGNMPPVCFSGVQISFTDAPLAALQSLAIMSPSTIFGTGEAAIEVATPAEEVTWQLNDSQGVALETGTTAVTSGDASIDLNHLGVGYYTIDVTATINGEPVTRHASLAVLEAPPEGWDGDEATFGAQFHRGWQPDAETEALIDAMELAGYGISRQATTWGAIERELGVYGFEEEGVRVTTELNSRGIDTMWNAGLKNSLYDDGRTPASDEAIAAFAAYAGATAEYYSSNGITHDVGILNEYNSSGFNNGSCGLTPACYLEILEPTSAAIHGADPEANVIAPVTAGVQLAWAEDFIAQGGLDLIDTYGVNYYGYAENGPGTPPEEGTDLMDNLPQLVQMVRAEAPDMPIRVTENGHPTHTAGSTQAQQADQAIRALVLAQAAGVDEHIWYDLYDDGFDPGERENNFGLINRADATSCYKWICPSVEGYEYGAVHGITPKPGFVSHATLIRQTLGLEQGDRDNLGSDSAYSFPYTDGEHTNRVMWSTGSDYVTVTSADGFTLTDQFGQEQQIGAGDYTLELTGSPVFVGGEVQIASASAPVQVEVPEQVVQGNEVPVTVSFGRPGPLPPTVLVGVGDVEQEARVRPGGQATVMLPATELLGEREITVDIASAQDRGRPWTQHAGTRVRAMTEVIEPFEVSVRPRIASTDGGFEYALEVSIANNSTTAALPIEEIDWSVGGAVGLETDVTDVPAGESGTVLIPVADARLFTNQSYDVTVTASGQVKTDEGAVSFSPIEPADAPTLDPIDLNDIGQWRSIRGGVREGAADLGGDLRFTSTADALVMHARISDDVHLADRADPALSWQVDSIQFNTYDLFPTVLGGERVEIAASLYDDGPIVYTFSPPAGQSAGLTPGAEADIVRDETAGTTTYDLTIPWASLGYDGPPAGVWGLSFLVNDADGDVVGADARSGYIEWGSGVGGAPKDPSKFRTVQIVGLDGSA</sequence>
<dbReference type="Gene3D" id="3.20.20.80">
    <property type="entry name" value="Glycosidases"/>
    <property type="match status" value="1"/>
</dbReference>
<protein>
    <recommendedName>
        <fullName evidence="3">Carbohydrate-binding domain-containing protein</fullName>
    </recommendedName>
</protein>
<proteinExistence type="predicted"/>
<evidence type="ECO:0000313" key="1">
    <source>
        <dbReference type="EMBL" id="QOR71608.1"/>
    </source>
</evidence>
<dbReference type="Proteomes" id="UP000593758">
    <property type="component" value="Chromosome"/>
</dbReference>
<name>A0A7M1SVN5_9MICO</name>
<accession>A0A7M1SVN5</accession>
<evidence type="ECO:0000313" key="2">
    <source>
        <dbReference type="Proteomes" id="UP000593758"/>
    </source>
</evidence>
<dbReference type="SUPFAM" id="SSF51445">
    <property type="entry name" value="(Trans)glycosidases"/>
    <property type="match status" value="1"/>
</dbReference>
<reference evidence="1 2" key="1">
    <citation type="submission" date="2020-10" db="EMBL/GenBank/DDBJ databases">
        <title>Haloactinobacterium sp. RN3S43, a bacterium isolated from saline soil.</title>
        <authorList>
            <person name="Sun J.-Q."/>
        </authorList>
    </citation>
    <scope>NUCLEOTIDE SEQUENCE [LARGE SCALE GENOMIC DNA]</scope>
    <source>
        <strain evidence="1 2">RN3S43</strain>
    </source>
</reference>
<evidence type="ECO:0008006" key="3">
    <source>
        <dbReference type="Google" id="ProtNLM"/>
    </source>
</evidence>
<dbReference type="InterPro" id="IPR017853">
    <property type="entry name" value="GH"/>
</dbReference>